<accession>A0ABS9TPA8</accession>
<dbReference type="InterPro" id="IPR000182">
    <property type="entry name" value="GNAT_dom"/>
</dbReference>
<evidence type="ECO:0000256" key="2">
    <source>
        <dbReference type="ARBA" id="ARBA00023315"/>
    </source>
</evidence>
<evidence type="ECO:0000313" key="5">
    <source>
        <dbReference type="EMBL" id="MCH6170394.1"/>
    </source>
</evidence>
<feature type="domain" description="N-acetyltransferase" evidence="4">
    <location>
        <begin position="197"/>
        <end position="364"/>
    </location>
</feature>
<evidence type="ECO:0000256" key="1">
    <source>
        <dbReference type="ARBA" id="ARBA00022679"/>
    </source>
</evidence>
<evidence type="ECO:0000313" key="6">
    <source>
        <dbReference type="Proteomes" id="UP001299970"/>
    </source>
</evidence>
<comment type="similarity">
    <text evidence="3">Belongs to the acetyltransferase family. RimJ subfamily.</text>
</comment>
<protein>
    <submittedName>
        <fullName evidence="5">GNAT family N-acetyltransferase</fullName>
    </submittedName>
</protein>
<feature type="domain" description="N-acetyltransferase" evidence="4">
    <location>
        <begin position="12"/>
        <end position="176"/>
    </location>
</feature>
<keyword evidence="2" id="KW-0012">Acyltransferase</keyword>
<dbReference type="InterPro" id="IPR016181">
    <property type="entry name" value="Acyl_CoA_acyltransferase"/>
</dbReference>
<dbReference type="PANTHER" id="PTHR43792:SF8">
    <property type="entry name" value="[RIBOSOMAL PROTEIN US5]-ALANINE N-ACETYLTRANSFERASE"/>
    <property type="match status" value="1"/>
</dbReference>
<dbReference type="RefSeq" id="WP_241041202.1">
    <property type="nucleotide sequence ID" value="NZ_BAAAJF010000030.1"/>
</dbReference>
<evidence type="ECO:0000259" key="4">
    <source>
        <dbReference type="PROSITE" id="PS51186"/>
    </source>
</evidence>
<dbReference type="PANTHER" id="PTHR43792">
    <property type="entry name" value="GNAT FAMILY, PUTATIVE (AFU_ORTHOLOGUE AFUA_3G00765)-RELATED-RELATED"/>
    <property type="match status" value="1"/>
</dbReference>
<gene>
    <name evidence="5" type="ORF">MMF94_32230</name>
</gene>
<keyword evidence="1" id="KW-0808">Transferase</keyword>
<reference evidence="5 6" key="1">
    <citation type="submission" date="2022-03" db="EMBL/GenBank/DDBJ databases">
        <title>Pseudonocardia alaer sp. nov., a novel actinomycete isolated from reed forest soil.</title>
        <authorList>
            <person name="Wang L."/>
        </authorList>
    </citation>
    <scope>NUCLEOTIDE SEQUENCE [LARGE SCALE GENOMIC DNA]</scope>
    <source>
        <strain evidence="5 6">Y-16303</strain>
    </source>
</reference>
<dbReference type="EMBL" id="JAKXMK010000032">
    <property type="protein sequence ID" value="MCH6170394.1"/>
    <property type="molecule type" value="Genomic_DNA"/>
</dbReference>
<dbReference type="SUPFAM" id="SSF55729">
    <property type="entry name" value="Acyl-CoA N-acyltransferases (Nat)"/>
    <property type="match status" value="2"/>
</dbReference>
<dbReference type="PROSITE" id="PS51186">
    <property type="entry name" value="GNAT"/>
    <property type="match status" value="2"/>
</dbReference>
<proteinExistence type="inferred from homology"/>
<keyword evidence="6" id="KW-1185">Reference proteome</keyword>
<dbReference type="InterPro" id="IPR051531">
    <property type="entry name" value="N-acetyltransferase"/>
</dbReference>
<dbReference type="Proteomes" id="UP001299970">
    <property type="component" value="Unassembled WGS sequence"/>
</dbReference>
<dbReference type="Pfam" id="PF13302">
    <property type="entry name" value="Acetyltransf_3"/>
    <property type="match status" value="2"/>
</dbReference>
<dbReference type="Gene3D" id="3.40.630.30">
    <property type="match status" value="2"/>
</dbReference>
<evidence type="ECO:0000256" key="3">
    <source>
        <dbReference type="ARBA" id="ARBA00038502"/>
    </source>
</evidence>
<comment type="caution">
    <text evidence="5">The sequence shown here is derived from an EMBL/GenBank/DDBJ whole genome shotgun (WGS) entry which is preliminary data.</text>
</comment>
<organism evidence="5 6">
    <name type="scientific">Pseudonocardia alaniniphila</name>
    <dbReference type="NCBI Taxonomy" id="75291"/>
    <lineage>
        <taxon>Bacteria</taxon>
        <taxon>Bacillati</taxon>
        <taxon>Actinomycetota</taxon>
        <taxon>Actinomycetes</taxon>
        <taxon>Pseudonocardiales</taxon>
        <taxon>Pseudonocardiaceae</taxon>
        <taxon>Pseudonocardia</taxon>
    </lineage>
</organism>
<name>A0ABS9TPA8_9PSEU</name>
<sequence>MPITPVLTDDVVTLRPHTTADIQALVAMGTDPETVRWTTVPAPYEHHHAEDWVLEKMPAGWHEGTSFGWAIEAADDAGAPRFAGNVDIRTGPPAEIGFAAAPWARRRGLMTRAVRLATRWAFDTAELPVVHWSAFAGHLASWRVAHACGFTFHGERPLALPQRGLLHDGWYASLRPGDAQSPRTTWWTVPVLDGERVRLRAFTEADVPRIVEACSDERSRYWLAALPHPYTEQAAREFVRGKQLGASLGQTVTWAVADRDDDRLLANVGVFGLDDPFSPTGGEIGYWAHPDARGRGIVSEAVDLVVAHAFAPVTAGGLGRNRLQIGAAWSNTASRHVAERAGFTLVGRAHQDGMIGYGENRTVDDGAWYERLADAEAPALTTPRG</sequence>